<sequence>VIMSNCVFCDILATRSTRIIDENENWFIIEDIKPASRFHCLVIPKSHIGPVSALGPQNRGLIKEMVDAGNEMLESKGYSVKQRRLGFHRPPFNSVTHLHLHCIGLPITNVLMRTLFPSFNCRWFYHADRLLNKLN</sequence>
<dbReference type="Proteomes" id="UP000268162">
    <property type="component" value="Unassembled WGS sequence"/>
</dbReference>
<evidence type="ECO:0000313" key="6">
    <source>
        <dbReference type="Proteomes" id="UP000268162"/>
    </source>
</evidence>
<dbReference type="Pfam" id="PF11969">
    <property type="entry name" value="DcpS_C"/>
    <property type="match status" value="1"/>
</dbReference>
<keyword evidence="2" id="KW-0378">Hydrolase</keyword>
<dbReference type="Gene3D" id="3.30.428.10">
    <property type="entry name" value="HIT-like"/>
    <property type="match status" value="1"/>
</dbReference>
<accession>A0A4P9ZRP4</accession>
<evidence type="ECO:0000256" key="1">
    <source>
        <dbReference type="ARBA" id="ARBA00022741"/>
    </source>
</evidence>
<feature type="non-terminal residue" evidence="5">
    <location>
        <position position="1"/>
    </location>
</feature>
<keyword evidence="6" id="KW-1185">Reference proteome</keyword>
<dbReference type="InterPro" id="IPR036265">
    <property type="entry name" value="HIT-like_sf"/>
</dbReference>
<protein>
    <submittedName>
        <fullName evidence="5">HIT-like domain-containing protein</fullName>
    </submittedName>
</protein>
<organism evidence="5 6">
    <name type="scientific">Dimargaris cristalligena</name>
    <dbReference type="NCBI Taxonomy" id="215637"/>
    <lineage>
        <taxon>Eukaryota</taxon>
        <taxon>Fungi</taxon>
        <taxon>Fungi incertae sedis</taxon>
        <taxon>Zoopagomycota</taxon>
        <taxon>Kickxellomycotina</taxon>
        <taxon>Dimargaritomycetes</taxon>
        <taxon>Dimargaritales</taxon>
        <taxon>Dimargaritaceae</taxon>
        <taxon>Dimargaris</taxon>
    </lineage>
</organism>
<dbReference type="PANTHER" id="PTHR12486:SF5">
    <property type="entry name" value="ADENOSINE 5'-MONOPHOSPHORAMIDASE HINT3"/>
    <property type="match status" value="1"/>
</dbReference>
<dbReference type="AlphaFoldDB" id="A0A4P9ZRP4"/>
<dbReference type="InterPro" id="IPR011146">
    <property type="entry name" value="HIT-like"/>
</dbReference>
<dbReference type="PROSITE" id="PS51084">
    <property type="entry name" value="HIT_2"/>
    <property type="match status" value="1"/>
</dbReference>
<keyword evidence="1" id="KW-0547">Nucleotide-binding</keyword>
<dbReference type="STRING" id="215637.A0A4P9ZRP4"/>
<proteinExistence type="predicted"/>
<dbReference type="PANTHER" id="PTHR12486">
    <property type="entry name" value="APRATAXIN-RELATED"/>
    <property type="match status" value="1"/>
</dbReference>
<dbReference type="EMBL" id="ML002900">
    <property type="protein sequence ID" value="RKP35322.1"/>
    <property type="molecule type" value="Genomic_DNA"/>
</dbReference>
<name>A0A4P9ZRP4_9FUNG</name>
<dbReference type="GO" id="GO:0016787">
    <property type="term" value="F:hydrolase activity"/>
    <property type="evidence" value="ECO:0007669"/>
    <property type="project" value="UniProtKB-KW"/>
</dbReference>
<evidence type="ECO:0000256" key="3">
    <source>
        <dbReference type="PROSITE-ProRule" id="PRU00464"/>
    </source>
</evidence>
<reference evidence="6" key="1">
    <citation type="journal article" date="2018" name="Nat. Microbiol.">
        <title>Leveraging single-cell genomics to expand the fungal tree of life.</title>
        <authorList>
            <person name="Ahrendt S.R."/>
            <person name="Quandt C.A."/>
            <person name="Ciobanu D."/>
            <person name="Clum A."/>
            <person name="Salamov A."/>
            <person name="Andreopoulos B."/>
            <person name="Cheng J.F."/>
            <person name="Woyke T."/>
            <person name="Pelin A."/>
            <person name="Henrissat B."/>
            <person name="Reynolds N.K."/>
            <person name="Benny G.L."/>
            <person name="Smith M.E."/>
            <person name="James T.Y."/>
            <person name="Grigoriev I.V."/>
        </authorList>
    </citation>
    <scope>NUCLEOTIDE SEQUENCE [LARGE SCALE GENOMIC DNA]</scope>
    <source>
        <strain evidence="6">RSA 468</strain>
    </source>
</reference>
<dbReference type="SUPFAM" id="SSF54197">
    <property type="entry name" value="HIT-like"/>
    <property type="match status" value="1"/>
</dbReference>
<evidence type="ECO:0000313" key="5">
    <source>
        <dbReference type="EMBL" id="RKP35322.1"/>
    </source>
</evidence>
<dbReference type="GO" id="GO:0000166">
    <property type="term" value="F:nucleotide binding"/>
    <property type="evidence" value="ECO:0007669"/>
    <property type="project" value="UniProtKB-KW"/>
</dbReference>
<feature type="domain" description="HIT" evidence="4">
    <location>
        <begin position="7"/>
        <end position="112"/>
    </location>
</feature>
<evidence type="ECO:0000259" key="4">
    <source>
        <dbReference type="PROSITE" id="PS51084"/>
    </source>
</evidence>
<evidence type="ECO:0000256" key="2">
    <source>
        <dbReference type="ARBA" id="ARBA00022801"/>
    </source>
</evidence>
<gene>
    <name evidence="5" type="ORF">BJ085DRAFT_23226</name>
</gene>
<feature type="short sequence motif" description="Histidine triad motif" evidence="3">
    <location>
        <begin position="97"/>
        <end position="101"/>
    </location>
</feature>